<reference evidence="2 3" key="1">
    <citation type="submission" date="2018-09" db="EMBL/GenBank/DDBJ databases">
        <title>Phylogeny of the Shewanellaceae, and recommendation for two new genera, Pseudoshewanella and Parashewanella.</title>
        <authorList>
            <person name="Wang G."/>
        </authorList>
    </citation>
    <scope>NUCLEOTIDE SEQUENCE [LARGE SCALE GENOMIC DNA]</scope>
    <source>
        <strain evidence="2 3">KCTC 22492</strain>
    </source>
</reference>
<evidence type="ECO:0000313" key="2">
    <source>
        <dbReference type="EMBL" id="RJY18798.1"/>
    </source>
</evidence>
<dbReference type="RefSeq" id="WP_121852323.1">
    <property type="nucleotide sequence ID" value="NZ_CP037952.1"/>
</dbReference>
<proteinExistence type="predicted"/>
<dbReference type="Gene3D" id="3.30.70.250">
    <property type="entry name" value="Malonyl-CoA ACP transacylase, ACP-binding"/>
    <property type="match status" value="1"/>
</dbReference>
<dbReference type="PANTHER" id="PTHR43074:SF1">
    <property type="entry name" value="BETA-KETOACYL SYNTHASE FAMILY PROTEIN-RELATED"/>
    <property type="match status" value="1"/>
</dbReference>
<dbReference type="PANTHER" id="PTHR43074">
    <property type="entry name" value="OMEGA-3 POLYUNSATURATED FATTY ACID SYNTHASE PFAB-RELATED"/>
    <property type="match status" value="1"/>
</dbReference>
<dbReference type="Gene3D" id="3.40.366.10">
    <property type="entry name" value="Malonyl-Coenzyme A Acyl Carrier Protein, domain 2"/>
    <property type="match status" value="1"/>
</dbReference>
<dbReference type="InterPro" id="IPR016035">
    <property type="entry name" value="Acyl_Trfase/lysoPLipase"/>
</dbReference>
<dbReference type="InterPro" id="IPR014181">
    <property type="entry name" value="Omega3_polyunsat_FA_synth-like"/>
</dbReference>
<accession>A0A3A6U047</accession>
<dbReference type="EMBL" id="QYYH01000015">
    <property type="protein sequence ID" value="RJY18798.1"/>
    <property type="molecule type" value="Genomic_DNA"/>
</dbReference>
<dbReference type="OrthoDB" id="499075at2"/>
<gene>
    <name evidence="2" type="ORF">D5R81_03780</name>
</gene>
<protein>
    <submittedName>
        <fullName evidence="2">PfaB family protein</fullName>
    </submittedName>
</protein>
<dbReference type="AlphaFoldDB" id="A0A3A6U047"/>
<evidence type="ECO:0000259" key="1">
    <source>
        <dbReference type="SMART" id="SM00827"/>
    </source>
</evidence>
<dbReference type="SMART" id="SM00827">
    <property type="entry name" value="PKS_AT"/>
    <property type="match status" value="1"/>
</dbReference>
<sequence length="728" mass="80159">MSLIDVQSPNTVQLNRQQASNDHAASALTSPIRVALLLPGSELNNKFDSIDIERINIDVTHTSMASAITEVLPLVQSGKLIQLSPANKTALYLIDGLICAQLKLHPHAYLSGLSHSNDKTEAINNALEQAKRQSQQVRFSELAHSPNEASKDESRVFNKTLTAVTHTIECIARRTQVSDTLTNKTSNDYQTHDAQYWFMPAHQPRVVCLSLPDQHSTWTSLILVQASGLLPAKSLLNEQQLMFIIQGQTQSDILIELNQLQQQIEHSNAQSLLVLMHQSLSVYDPTAKLALVLQGKNAVQLRQELNLFKEKLNNHSDKHWSLTTPAGSCFHNPNRKNEVNPKAKNGLTFVYPGVGTTYSSMLMPLHQYFPELFSQIDCEVNLADILQSDVYYSLTTSDKPSQQATLSQQAISGVGASFLLTHLLRTQFGIKPELALGYSMGEAAMWASLGVWDKPQQLVKATAESEVFNKQISGQLLAVRQLWQLKPQFHIQWNSFVVRAKAEEVKPLLDKFPRAYLAISQGDSVILSGCEKSCRQLLKKLGKRGIASNKVTAMHTPAALCVLPQLRAFYDRPLLPVLPTETTKIKFISAANATPITAHAINSQTIAASIANTFAQPLDFTDIIDKAIIHGSRIFVELGADRQTSTIIDKTTVNHDLKPSLHTIAIDSKGQTSINSLLKCLAQLISLRVPLSVSPLVSSLSSLLATLEGSDNENKKFNTKESLSAAQS</sequence>
<dbReference type="InterPro" id="IPR052568">
    <property type="entry name" value="PKS-FAS_Synthase"/>
</dbReference>
<dbReference type="GO" id="GO:0016740">
    <property type="term" value="F:transferase activity"/>
    <property type="evidence" value="ECO:0007669"/>
    <property type="project" value="InterPro"/>
</dbReference>
<dbReference type="InterPro" id="IPR014043">
    <property type="entry name" value="Acyl_transferase_dom"/>
</dbReference>
<keyword evidence="3" id="KW-1185">Reference proteome</keyword>
<comment type="caution">
    <text evidence="2">The sequence shown here is derived from an EMBL/GenBank/DDBJ whole genome shotgun (WGS) entry which is preliminary data.</text>
</comment>
<feature type="domain" description="Malonyl-CoA:ACP transacylase (MAT)" evidence="1">
    <location>
        <begin position="350"/>
        <end position="671"/>
    </location>
</feature>
<evidence type="ECO:0000313" key="3">
    <source>
        <dbReference type="Proteomes" id="UP000273022"/>
    </source>
</evidence>
<organism evidence="2 3">
    <name type="scientific">Parashewanella spongiae</name>
    <dbReference type="NCBI Taxonomy" id="342950"/>
    <lineage>
        <taxon>Bacteria</taxon>
        <taxon>Pseudomonadati</taxon>
        <taxon>Pseudomonadota</taxon>
        <taxon>Gammaproteobacteria</taxon>
        <taxon>Alteromonadales</taxon>
        <taxon>Shewanellaceae</taxon>
        <taxon>Parashewanella</taxon>
    </lineage>
</organism>
<dbReference type="InterPro" id="IPR001227">
    <property type="entry name" value="Ac_transferase_dom_sf"/>
</dbReference>
<dbReference type="NCBIfam" id="TIGR02816">
    <property type="entry name" value="pfaB_fam"/>
    <property type="match status" value="1"/>
</dbReference>
<dbReference type="Proteomes" id="UP000273022">
    <property type="component" value="Unassembled WGS sequence"/>
</dbReference>
<dbReference type="Gene3D" id="3.30.70.3290">
    <property type="match status" value="1"/>
</dbReference>
<name>A0A3A6U047_9GAMM</name>
<dbReference type="SUPFAM" id="SSF52151">
    <property type="entry name" value="FabD/lysophospholipase-like"/>
    <property type="match status" value="1"/>
</dbReference>